<evidence type="ECO:0000256" key="5">
    <source>
        <dbReference type="ARBA" id="ARBA00022842"/>
    </source>
</evidence>
<dbReference type="GO" id="GO:0004789">
    <property type="term" value="F:thiamine-phosphate diphosphorylase activity"/>
    <property type="evidence" value="ECO:0007669"/>
    <property type="project" value="UniProtKB-UniRule"/>
</dbReference>
<dbReference type="HAMAP" id="MF_00097">
    <property type="entry name" value="TMP_synthase"/>
    <property type="match status" value="1"/>
</dbReference>
<feature type="binding site" evidence="10">
    <location>
        <position position="71"/>
    </location>
    <ligand>
        <name>4-amino-2-methyl-5-(diphosphooxymethyl)pyrimidine</name>
        <dbReference type="ChEBI" id="CHEBI:57841"/>
    </ligand>
</feature>
<dbReference type="RefSeq" id="WP_013016193.1">
    <property type="nucleotide sequence ID" value="NC_013947.1"/>
</dbReference>
<comment type="catalytic activity">
    <reaction evidence="9 10 11">
        <text>2-[(2R,5Z)-2-carboxy-4-methylthiazol-5(2H)-ylidene]ethyl phosphate + 4-amino-2-methyl-5-(diphosphooxymethyl)pyrimidine + 2 H(+) = thiamine phosphate + CO2 + diphosphate</text>
        <dbReference type="Rhea" id="RHEA:47844"/>
        <dbReference type="ChEBI" id="CHEBI:15378"/>
        <dbReference type="ChEBI" id="CHEBI:16526"/>
        <dbReference type="ChEBI" id="CHEBI:33019"/>
        <dbReference type="ChEBI" id="CHEBI:37575"/>
        <dbReference type="ChEBI" id="CHEBI:57841"/>
        <dbReference type="ChEBI" id="CHEBI:62899"/>
        <dbReference type="EC" id="2.5.1.3"/>
    </reaction>
</comment>
<keyword evidence="5 10" id="KW-0460">Magnesium</keyword>
<dbReference type="GO" id="GO:0005737">
    <property type="term" value="C:cytoplasm"/>
    <property type="evidence" value="ECO:0007669"/>
    <property type="project" value="TreeGrafter"/>
</dbReference>
<evidence type="ECO:0000256" key="10">
    <source>
        <dbReference type="HAMAP-Rule" id="MF_00097"/>
    </source>
</evidence>
<comment type="catalytic activity">
    <reaction evidence="8 10 11">
        <text>2-(2-carboxy-4-methylthiazol-5-yl)ethyl phosphate + 4-amino-2-methyl-5-(diphosphooxymethyl)pyrimidine + 2 H(+) = thiamine phosphate + CO2 + diphosphate</text>
        <dbReference type="Rhea" id="RHEA:47848"/>
        <dbReference type="ChEBI" id="CHEBI:15378"/>
        <dbReference type="ChEBI" id="CHEBI:16526"/>
        <dbReference type="ChEBI" id="CHEBI:33019"/>
        <dbReference type="ChEBI" id="CHEBI:37575"/>
        <dbReference type="ChEBI" id="CHEBI:57841"/>
        <dbReference type="ChEBI" id="CHEBI:62890"/>
        <dbReference type="EC" id="2.5.1.3"/>
    </reaction>
</comment>
<dbReference type="Pfam" id="PF02581">
    <property type="entry name" value="TMP-TENI"/>
    <property type="match status" value="1"/>
</dbReference>
<comment type="caution">
    <text evidence="10">Lacks conserved residue(s) required for the propagation of feature annotation.</text>
</comment>
<dbReference type="GO" id="GO:0009228">
    <property type="term" value="P:thiamine biosynthetic process"/>
    <property type="evidence" value="ECO:0007669"/>
    <property type="project" value="UniProtKB-KW"/>
</dbReference>
<evidence type="ECO:0000256" key="2">
    <source>
        <dbReference type="ARBA" id="ARBA00005165"/>
    </source>
</evidence>
<feature type="binding site" evidence="10">
    <location>
        <position position="167"/>
    </location>
    <ligand>
        <name>2-[(2R,5Z)-2-carboxy-4-methylthiazol-5(2H)-ylidene]ethyl phosphate</name>
        <dbReference type="ChEBI" id="CHEBI:62899"/>
    </ligand>
</feature>
<dbReference type="EC" id="2.5.1.3" evidence="10"/>
<feature type="binding site" evidence="10">
    <location>
        <begin position="136"/>
        <end position="138"/>
    </location>
    <ligand>
        <name>2-[(2R,5Z)-2-carboxy-4-methylthiazol-5(2H)-ylidene]ethyl phosphate</name>
        <dbReference type="ChEBI" id="CHEBI:62899"/>
    </ligand>
</feature>
<organism evidence="14 15">
    <name type="scientific">Stackebrandtia nassauensis (strain DSM 44728 / CIP 108903 / NRRL B-16338 / NBRC 102104 / LLR-40K-21)</name>
    <dbReference type="NCBI Taxonomy" id="446470"/>
    <lineage>
        <taxon>Bacteria</taxon>
        <taxon>Bacillati</taxon>
        <taxon>Actinomycetota</taxon>
        <taxon>Actinomycetes</taxon>
        <taxon>Glycomycetales</taxon>
        <taxon>Glycomycetaceae</taxon>
        <taxon>Stackebrandtia</taxon>
    </lineage>
</organism>
<dbReference type="KEGG" id="sna:Snas_0911"/>
<keyword evidence="6 10" id="KW-0784">Thiamine biosynthesis</keyword>
<dbReference type="UniPathway" id="UPA00060">
    <property type="reaction ID" value="UER00141"/>
</dbReference>
<dbReference type="SUPFAM" id="SSF51391">
    <property type="entry name" value="Thiamin phosphate synthase"/>
    <property type="match status" value="1"/>
</dbReference>
<dbReference type="NCBIfam" id="TIGR00693">
    <property type="entry name" value="thiE"/>
    <property type="match status" value="1"/>
</dbReference>
<evidence type="ECO:0000259" key="13">
    <source>
        <dbReference type="Pfam" id="PF02581"/>
    </source>
</evidence>
<evidence type="ECO:0000313" key="14">
    <source>
        <dbReference type="EMBL" id="ADD40622.1"/>
    </source>
</evidence>
<feature type="binding site" evidence="10">
    <location>
        <position position="91"/>
    </location>
    <ligand>
        <name>Mg(2+)</name>
        <dbReference type="ChEBI" id="CHEBI:18420"/>
    </ligand>
</feature>
<evidence type="ECO:0000256" key="11">
    <source>
        <dbReference type="RuleBase" id="RU003826"/>
    </source>
</evidence>
<evidence type="ECO:0000256" key="6">
    <source>
        <dbReference type="ARBA" id="ARBA00022977"/>
    </source>
</evidence>
<protein>
    <recommendedName>
        <fullName evidence="10">Thiamine-phosphate synthase</fullName>
        <shortName evidence="10">TP synthase</shortName>
        <shortName evidence="10">TPS</shortName>
        <ecNumber evidence="10">2.5.1.3</ecNumber>
    </recommendedName>
    <alternativeName>
        <fullName evidence="10">Thiamine-phosphate pyrophosphorylase</fullName>
        <shortName evidence="10">TMP pyrophosphorylase</shortName>
        <shortName evidence="10">TMP-PPase</shortName>
    </alternativeName>
</protein>
<evidence type="ECO:0000256" key="4">
    <source>
        <dbReference type="ARBA" id="ARBA00022723"/>
    </source>
</evidence>
<keyword evidence="3 10" id="KW-0808">Transferase</keyword>
<feature type="domain" description="Thiamine phosphate synthase/TenI" evidence="13">
    <location>
        <begin position="10"/>
        <end position="190"/>
    </location>
</feature>
<dbReference type="HOGENOM" id="CLU_018272_3_4_11"/>
<evidence type="ECO:0000256" key="3">
    <source>
        <dbReference type="ARBA" id="ARBA00022679"/>
    </source>
</evidence>
<dbReference type="InterPro" id="IPR034291">
    <property type="entry name" value="TMP_synthase"/>
</dbReference>
<dbReference type="GO" id="GO:0009229">
    <property type="term" value="P:thiamine diphosphate biosynthetic process"/>
    <property type="evidence" value="ECO:0007669"/>
    <property type="project" value="UniProtKB-UniRule"/>
</dbReference>
<keyword evidence="4 10" id="KW-0479">Metal-binding</keyword>
<dbReference type="InterPro" id="IPR013785">
    <property type="entry name" value="Aldolase_TIM"/>
</dbReference>
<dbReference type="CDD" id="cd00564">
    <property type="entry name" value="TMP_TenI"/>
    <property type="match status" value="1"/>
</dbReference>
<evidence type="ECO:0000256" key="12">
    <source>
        <dbReference type="RuleBase" id="RU004253"/>
    </source>
</evidence>
<proteinExistence type="inferred from homology"/>
<evidence type="ECO:0000256" key="8">
    <source>
        <dbReference type="ARBA" id="ARBA00047851"/>
    </source>
</evidence>
<comment type="similarity">
    <text evidence="10 11">Belongs to the thiamine-phosphate synthase family.</text>
</comment>
<evidence type="ECO:0000256" key="1">
    <source>
        <dbReference type="ARBA" id="ARBA00003814"/>
    </source>
</evidence>
<comment type="cofactor">
    <cofactor evidence="10">
        <name>Mg(2+)</name>
        <dbReference type="ChEBI" id="CHEBI:18420"/>
    </cofactor>
    <text evidence="10">Binds 1 Mg(2+) ion per subunit.</text>
</comment>
<evidence type="ECO:0000256" key="7">
    <source>
        <dbReference type="ARBA" id="ARBA00047334"/>
    </source>
</evidence>
<dbReference type="PANTHER" id="PTHR20857:SF15">
    <property type="entry name" value="THIAMINE-PHOSPHATE SYNTHASE"/>
    <property type="match status" value="1"/>
</dbReference>
<name>D3Q913_STANL</name>
<evidence type="ECO:0000313" key="15">
    <source>
        <dbReference type="Proteomes" id="UP000000844"/>
    </source>
</evidence>
<gene>
    <name evidence="10" type="primary">thiE</name>
    <name evidence="14" type="ordered locus">Snas_0911</name>
</gene>
<dbReference type="Gene3D" id="3.20.20.70">
    <property type="entry name" value="Aldolase class I"/>
    <property type="match status" value="1"/>
</dbReference>
<dbReference type="Proteomes" id="UP000000844">
    <property type="component" value="Chromosome"/>
</dbReference>
<dbReference type="PANTHER" id="PTHR20857">
    <property type="entry name" value="THIAMINE-PHOSPHATE PYROPHOSPHORYLASE"/>
    <property type="match status" value="1"/>
</dbReference>
<evidence type="ECO:0000256" key="9">
    <source>
        <dbReference type="ARBA" id="ARBA00047883"/>
    </source>
</evidence>
<dbReference type="InterPro" id="IPR036206">
    <property type="entry name" value="ThiamineP_synth_sf"/>
</dbReference>
<dbReference type="eggNOG" id="COG0352">
    <property type="taxonomic scope" value="Bacteria"/>
</dbReference>
<feature type="binding site" evidence="10">
    <location>
        <position position="110"/>
    </location>
    <ligand>
        <name>4-amino-2-methyl-5-(diphosphooxymethyl)pyrimidine</name>
        <dbReference type="ChEBI" id="CHEBI:57841"/>
    </ligand>
</feature>
<dbReference type="STRING" id="446470.Snas_0911"/>
<feature type="binding site" evidence="10">
    <location>
        <position position="72"/>
    </location>
    <ligand>
        <name>Mg(2+)</name>
        <dbReference type="ChEBI" id="CHEBI:18420"/>
    </ligand>
</feature>
<dbReference type="InterPro" id="IPR022998">
    <property type="entry name" value="ThiamineP_synth_TenI"/>
</dbReference>
<feature type="binding site" evidence="10">
    <location>
        <position position="139"/>
    </location>
    <ligand>
        <name>4-amino-2-methyl-5-(diphosphooxymethyl)pyrimidine</name>
        <dbReference type="ChEBI" id="CHEBI:57841"/>
    </ligand>
</feature>
<dbReference type="OrthoDB" id="3243336at2"/>
<keyword evidence="15" id="KW-1185">Reference proteome</keyword>
<sequence>MDSSLPLGRLHVITDTRPGADPVRVARAALAAGAPVLQVRVADHHTDREAFDLTLTLVELCREYGATCLVNDRLHVALAVGADGGHVGAHDLPVHAARVVLGGTAVIGGTCRNPEAARALRRAGASYLGAGPAFATTTKDGLPEPIGPGAIGRIAAAVDIPVIGIGGVTAATAGELIEAGAHGVAVVGAISLAPDPYAATRELLDVVERAARQRGRSR</sequence>
<comment type="function">
    <text evidence="1 10">Condenses 4-methyl-5-(beta-hydroxyethyl)thiazole monophosphate (THZ-P) and 2-methyl-4-amino-5-hydroxymethyl pyrimidine pyrophosphate (HMP-PP) to form thiamine monophosphate (TMP).</text>
</comment>
<reference evidence="14 15" key="1">
    <citation type="journal article" date="2009" name="Stand. Genomic Sci.">
        <title>Complete genome sequence of Stackebrandtia nassauensis type strain (LLR-40K-21).</title>
        <authorList>
            <person name="Munk C."/>
            <person name="Lapidus A."/>
            <person name="Copeland A."/>
            <person name="Jando M."/>
            <person name="Mayilraj S."/>
            <person name="Glavina Del Rio T."/>
            <person name="Nolan M."/>
            <person name="Chen F."/>
            <person name="Lucas S."/>
            <person name="Tice H."/>
            <person name="Cheng J.F."/>
            <person name="Han C."/>
            <person name="Detter J.C."/>
            <person name="Bruce D."/>
            <person name="Goodwin L."/>
            <person name="Chain P."/>
            <person name="Pitluck S."/>
            <person name="Goker M."/>
            <person name="Ovchinikova G."/>
            <person name="Pati A."/>
            <person name="Ivanova N."/>
            <person name="Mavromatis K."/>
            <person name="Chen A."/>
            <person name="Palaniappan K."/>
            <person name="Land M."/>
            <person name="Hauser L."/>
            <person name="Chang Y.J."/>
            <person name="Jeffries C.D."/>
            <person name="Bristow J."/>
            <person name="Eisen J.A."/>
            <person name="Markowitz V."/>
            <person name="Hugenholtz P."/>
            <person name="Kyrpides N.C."/>
            <person name="Klenk H.P."/>
        </authorList>
    </citation>
    <scope>NUCLEOTIDE SEQUENCE [LARGE SCALE GENOMIC DNA]</scope>
    <source>
        <strain evidence="15">DSM 44728 / CIP 108903 / NRRL B-16338 / NBRC 102104 / LLR-40K-21</strain>
    </source>
</reference>
<dbReference type="GO" id="GO:0000287">
    <property type="term" value="F:magnesium ion binding"/>
    <property type="evidence" value="ECO:0007669"/>
    <property type="project" value="UniProtKB-UniRule"/>
</dbReference>
<dbReference type="AlphaFoldDB" id="D3Q913"/>
<comment type="pathway">
    <text evidence="2 10 12">Cofactor biosynthesis; thiamine diphosphate biosynthesis; thiamine phosphate from 4-amino-2-methyl-5-diphosphomethylpyrimidine and 4-methyl-5-(2-phosphoethyl)-thiazole: step 1/1.</text>
</comment>
<comment type="catalytic activity">
    <reaction evidence="7 10 11">
        <text>4-methyl-5-(2-phosphooxyethyl)-thiazole + 4-amino-2-methyl-5-(diphosphooxymethyl)pyrimidine + H(+) = thiamine phosphate + diphosphate</text>
        <dbReference type="Rhea" id="RHEA:22328"/>
        <dbReference type="ChEBI" id="CHEBI:15378"/>
        <dbReference type="ChEBI" id="CHEBI:33019"/>
        <dbReference type="ChEBI" id="CHEBI:37575"/>
        <dbReference type="ChEBI" id="CHEBI:57841"/>
        <dbReference type="ChEBI" id="CHEBI:58296"/>
        <dbReference type="EC" id="2.5.1.3"/>
    </reaction>
</comment>
<accession>D3Q913</accession>
<dbReference type="EMBL" id="CP001778">
    <property type="protein sequence ID" value="ADD40622.1"/>
    <property type="molecule type" value="Genomic_DNA"/>
</dbReference>